<dbReference type="KEGG" id="ddr:Deide_3p01661"/>
<dbReference type="EMBL" id="CP001117">
    <property type="protein sequence ID" value="ACO48110.1"/>
    <property type="molecule type" value="Genomic_DNA"/>
</dbReference>
<dbReference type="Pfam" id="PF08282">
    <property type="entry name" value="Hydrolase_3"/>
    <property type="match status" value="1"/>
</dbReference>
<dbReference type="GO" id="GO:0000287">
    <property type="term" value="F:magnesium ion binding"/>
    <property type="evidence" value="ECO:0007669"/>
    <property type="project" value="TreeGrafter"/>
</dbReference>
<keyword evidence="1" id="KW-0378">Hydrolase</keyword>
<dbReference type="GO" id="GO:0016791">
    <property type="term" value="F:phosphatase activity"/>
    <property type="evidence" value="ECO:0007669"/>
    <property type="project" value="UniProtKB-ARBA"/>
</dbReference>
<dbReference type="Gene3D" id="3.30.1240.10">
    <property type="match status" value="1"/>
</dbReference>
<dbReference type="NCBIfam" id="TIGR01484">
    <property type="entry name" value="HAD-SF-IIB"/>
    <property type="match status" value="1"/>
</dbReference>
<dbReference type="PANTHER" id="PTHR10000">
    <property type="entry name" value="PHOSPHOSERINE PHOSPHATASE"/>
    <property type="match status" value="1"/>
</dbReference>
<dbReference type="AlphaFoldDB" id="C1D3N1"/>
<accession>C1D3N1</accession>
<dbReference type="InterPro" id="IPR023214">
    <property type="entry name" value="HAD_sf"/>
</dbReference>
<dbReference type="InterPro" id="IPR006379">
    <property type="entry name" value="HAD-SF_hydro_IIB"/>
</dbReference>
<dbReference type="OrthoDB" id="9806027at2"/>
<keyword evidence="2" id="KW-1185">Reference proteome</keyword>
<reference evidence="1 2" key="1">
    <citation type="journal article" date="2009" name="PLoS Genet.">
        <title>Alliance of proteomics and genomics to unravel the specificities of Sahara bacterium Deinococcus deserti.</title>
        <authorList>
            <person name="de Groot A."/>
            <person name="Dulermo R."/>
            <person name="Ortet P."/>
            <person name="Blanchard L."/>
            <person name="Guerin P."/>
            <person name="Fernandez B."/>
            <person name="Vacherie B."/>
            <person name="Dossat C."/>
            <person name="Jolivet E."/>
            <person name="Siguier P."/>
            <person name="Chandler M."/>
            <person name="Barakat M."/>
            <person name="Dedieu A."/>
            <person name="Barbe V."/>
            <person name="Heulin T."/>
            <person name="Sommer S."/>
            <person name="Achouak W."/>
            <person name="Armengaud J."/>
        </authorList>
    </citation>
    <scope>NUCLEOTIDE SEQUENCE [LARGE SCALE GENOMIC DNA]</scope>
    <source>
        <strain evidence="2">DSM 17065 / CIP 109153 / LMG 22923 / VCD115</strain>
        <plasmid evidence="2">pDeide3</plasmid>
    </source>
</reference>
<evidence type="ECO:0000313" key="2">
    <source>
        <dbReference type="Proteomes" id="UP000002208"/>
    </source>
</evidence>
<dbReference type="Gene3D" id="3.40.50.1000">
    <property type="entry name" value="HAD superfamily/HAD-like"/>
    <property type="match status" value="1"/>
</dbReference>
<protein>
    <submittedName>
        <fullName evidence="1">Putative hydrolase</fullName>
    </submittedName>
</protein>
<dbReference type="GO" id="GO:0005829">
    <property type="term" value="C:cytosol"/>
    <property type="evidence" value="ECO:0007669"/>
    <property type="project" value="TreeGrafter"/>
</dbReference>
<dbReference type="PROSITE" id="PS01228">
    <property type="entry name" value="COF_1"/>
    <property type="match status" value="1"/>
</dbReference>
<dbReference type="Proteomes" id="UP000002208">
    <property type="component" value="Plasmid 3"/>
</dbReference>
<dbReference type="InterPro" id="IPR036412">
    <property type="entry name" value="HAD-like_sf"/>
</dbReference>
<name>C1D3N1_DEIDV</name>
<dbReference type="SUPFAM" id="SSF56784">
    <property type="entry name" value="HAD-like"/>
    <property type="match status" value="1"/>
</dbReference>
<geneLocation type="plasmid" evidence="2">
    <name>pDeide3</name>
</geneLocation>
<evidence type="ECO:0000313" key="1">
    <source>
        <dbReference type="EMBL" id="ACO48110.1"/>
    </source>
</evidence>
<dbReference type="RefSeq" id="WP_012694983.1">
    <property type="nucleotide sequence ID" value="NC_012528.1"/>
</dbReference>
<proteinExistence type="predicted"/>
<sequence length="278" mass="30742">MLFAFDLDGTIVTKGNVLPPAIRDAILALRQEGHQVTILTGRHRTGARMALDALGVVCHYGTCNGARVHGHGDEHHVELHLEPETVSYLLERFTHDSKAEFYLSGRERMFVRDPDTDQWAQARVEGRDLRPAGDYDGEPAHKFILISEHAGQVQDELAERFPENAYYLWEGRYLEVMAPGGHKGNALARIAHEYGIHRSETVAFGDGPNDLEMLRWAGRSIGVGQLAAGVSDVIDEHVSGPDELGVARWLTQEILGRSGKRQDHGIRPSMPLNAGNCS</sequence>
<dbReference type="PANTHER" id="PTHR10000:SF8">
    <property type="entry name" value="HAD SUPERFAMILY HYDROLASE-LIKE, TYPE 3"/>
    <property type="match status" value="1"/>
</dbReference>
<organism evidence="1 2">
    <name type="scientific">Deinococcus deserti (strain DSM 17065 / CIP 109153 / LMG 22923 / VCD115)</name>
    <dbReference type="NCBI Taxonomy" id="546414"/>
    <lineage>
        <taxon>Bacteria</taxon>
        <taxon>Thermotogati</taxon>
        <taxon>Deinococcota</taxon>
        <taxon>Deinococci</taxon>
        <taxon>Deinococcales</taxon>
        <taxon>Deinococcaceae</taxon>
        <taxon>Deinococcus</taxon>
    </lineage>
</organism>
<dbReference type="HOGENOM" id="CLU_044146_5_2_0"/>
<gene>
    <name evidence="1" type="ordered locus">Deide_3p01661</name>
</gene>
<keyword evidence="1" id="KW-0614">Plasmid</keyword>